<comment type="similarity">
    <text evidence="2 9">Belongs to the cytochrome P450 family.</text>
</comment>
<dbReference type="STRING" id="214684.Q5KK19"/>
<reference evidence="10 11" key="1">
    <citation type="journal article" date="2005" name="Science">
        <title>The genome of the basidiomycetous yeast and human pathogen Cryptococcus neoformans.</title>
        <authorList>
            <person name="Loftus B.J."/>
            <person name="Fung E."/>
            <person name="Roncaglia P."/>
            <person name="Rowley D."/>
            <person name="Amedeo P."/>
            <person name="Bruno D."/>
            <person name="Vamathevan J."/>
            <person name="Miranda M."/>
            <person name="Anderson I.J."/>
            <person name="Fraser J.A."/>
            <person name="Allen J.E."/>
            <person name="Bosdet I.E."/>
            <person name="Brent M.R."/>
            <person name="Chiu R."/>
            <person name="Doering T.L."/>
            <person name="Donlin M.J."/>
            <person name="D'Souza C.A."/>
            <person name="Fox D.S."/>
            <person name="Grinberg V."/>
            <person name="Fu J."/>
            <person name="Fukushima M."/>
            <person name="Haas B.J."/>
            <person name="Huang J.C."/>
            <person name="Janbon G."/>
            <person name="Jones S.J."/>
            <person name="Koo H.L."/>
            <person name="Krzywinski M.I."/>
            <person name="Kwon-Chung J.K."/>
            <person name="Lengeler K.B."/>
            <person name="Maiti R."/>
            <person name="Marra M.A."/>
            <person name="Marra R.E."/>
            <person name="Mathewson C.A."/>
            <person name="Mitchell T.G."/>
            <person name="Pertea M."/>
            <person name="Riggs F.R."/>
            <person name="Salzberg S.L."/>
            <person name="Schein J.E."/>
            <person name="Shvartsbeyn A."/>
            <person name="Shin H."/>
            <person name="Shumway M."/>
            <person name="Specht C.A."/>
            <person name="Suh B.B."/>
            <person name="Tenney A."/>
            <person name="Utterback T.R."/>
            <person name="Wickes B.L."/>
            <person name="Wortman J.R."/>
            <person name="Wye N.H."/>
            <person name="Kronstad J.W."/>
            <person name="Lodge J.K."/>
            <person name="Heitman J."/>
            <person name="Davis R.W."/>
            <person name="Fraser C.M."/>
            <person name="Hyman R.W."/>
        </authorList>
    </citation>
    <scope>NUCLEOTIDE SEQUENCE [LARGE SCALE GENOMIC DNA]</scope>
    <source>
        <strain evidence="11">JEC21 / ATCC MYA-565</strain>
    </source>
</reference>
<dbReference type="GO" id="GO:0004497">
    <property type="term" value="F:monooxygenase activity"/>
    <property type="evidence" value="ECO:0000318"/>
    <property type="project" value="GO_Central"/>
</dbReference>
<dbReference type="PANTHER" id="PTHR24287">
    <property type="entry name" value="P450, PUTATIVE (EUROFUNG)-RELATED"/>
    <property type="match status" value="1"/>
</dbReference>
<comment type="cofactor">
    <cofactor evidence="1 8">
        <name>heme</name>
        <dbReference type="ChEBI" id="CHEBI:30413"/>
    </cofactor>
</comment>
<dbReference type="InterPro" id="IPR047146">
    <property type="entry name" value="Cyt_P450_E_CYP52_fungi"/>
</dbReference>
<evidence type="ECO:0008006" key="12">
    <source>
        <dbReference type="Google" id="ProtNLM"/>
    </source>
</evidence>
<dbReference type="PANTHER" id="PTHR24287:SF1">
    <property type="entry name" value="P450, PUTATIVE (EUROFUNG)-RELATED"/>
    <property type="match status" value="1"/>
</dbReference>
<evidence type="ECO:0000313" key="11">
    <source>
        <dbReference type="Proteomes" id="UP000002149"/>
    </source>
</evidence>
<evidence type="ECO:0000256" key="8">
    <source>
        <dbReference type="PIRSR" id="PIRSR602401-1"/>
    </source>
</evidence>
<dbReference type="eggNOG" id="KOG0157">
    <property type="taxonomic scope" value="Eukaryota"/>
</dbReference>
<organism evidence="10 11">
    <name type="scientific">Cryptococcus deneoformans (strain JEC21 / ATCC MYA-565)</name>
    <name type="common">Cryptococcus neoformans var. neoformans serotype D</name>
    <dbReference type="NCBI Taxonomy" id="214684"/>
    <lineage>
        <taxon>Eukaryota</taxon>
        <taxon>Fungi</taxon>
        <taxon>Dikarya</taxon>
        <taxon>Basidiomycota</taxon>
        <taxon>Agaricomycotina</taxon>
        <taxon>Tremellomycetes</taxon>
        <taxon>Tremellales</taxon>
        <taxon>Cryptococcaceae</taxon>
        <taxon>Cryptococcus</taxon>
        <taxon>Cryptococcus neoformans species complex</taxon>
    </lineage>
</organism>
<sequence>MKGGRFLLPALFKTLLLPPLIAALFIHHFPSLFLPFSALIYLISFPALYVFRSYASLVASSWKASALGAIDIPRVNGTWPLNIDILLNWAKSGTEEEVGRMMVLMGRQYGGTYNTRVLGEDQIISSDPKVIKHVLIDDFDNFVKGQKFKERAQDFLGDGIFNSDGDNWKFHRSFMRPFFQPKYISPLHFSTNVQNFFAKLPSYGKAFDMQARIGQLALELAIMWLCGEDMSGDASNVARTEEWKKAKGEISWAMTEAQKIVGKRVKIGTIWPLFEVRHDPLERPMKVIRAFFRPIISRALNRKRQRCKLDNTEDVYMIDRLVEATDDIKLVEDQLINVLLASRDTLASLLTFSVYAIVLHPDFAARLKDEVFTIANQECEVTKDTIRQLRYCRAFINEVLRLFPPVPLNIRRTLRPSLLPTPNHLAYMPANTSIILATILMQRDPAVWGEDAQVFNPDRWLEGGGLGKEKEGFMSWNLGPRMCLGQSFALAITHTFLVYFFRHIAHVGTLVGHNTTVQLALDAQPPETVLPKEWMTPEGGDGRARGGRDKVWIVADVVLAIKGGLWIRFGAEETE</sequence>
<dbReference type="GO" id="GO:0005506">
    <property type="term" value="F:iron ion binding"/>
    <property type="evidence" value="ECO:0007669"/>
    <property type="project" value="InterPro"/>
</dbReference>
<dbReference type="KEGG" id="cne:CNC04570"/>
<keyword evidence="11" id="KW-1185">Reference proteome</keyword>
<dbReference type="RefSeq" id="XP_569708.1">
    <property type="nucleotide sequence ID" value="XM_569708.2"/>
</dbReference>
<dbReference type="InterPro" id="IPR002401">
    <property type="entry name" value="Cyt_P450_E_grp-I"/>
</dbReference>
<dbReference type="PRINTS" id="PR00463">
    <property type="entry name" value="EP450I"/>
</dbReference>
<evidence type="ECO:0000256" key="4">
    <source>
        <dbReference type="ARBA" id="ARBA00022723"/>
    </source>
</evidence>
<gene>
    <name evidence="10" type="ordered locus">CNC04570</name>
</gene>
<dbReference type="InterPro" id="IPR036396">
    <property type="entry name" value="Cyt_P450_sf"/>
</dbReference>
<dbReference type="Gene3D" id="1.10.630.10">
    <property type="entry name" value="Cytochrome P450"/>
    <property type="match status" value="1"/>
</dbReference>
<dbReference type="Pfam" id="PF00067">
    <property type="entry name" value="p450"/>
    <property type="match status" value="1"/>
</dbReference>
<dbReference type="OrthoDB" id="1470350at2759"/>
<dbReference type="GeneID" id="3256828"/>
<evidence type="ECO:0000256" key="1">
    <source>
        <dbReference type="ARBA" id="ARBA00001971"/>
    </source>
</evidence>
<dbReference type="EMBL" id="AE017343">
    <property type="protein sequence ID" value="AAW42401.1"/>
    <property type="molecule type" value="Genomic_DNA"/>
</dbReference>
<evidence type="ECO:0000256" key="5">
    <source>
        <dbReference type="ARBA" id="ARBA00023002"/>
    </source>
</evidence>
<dbReference type="Proteomes" id="UP000002149">
    <property type="component" value="Chromosome 3"/>
</dbReference>
<evidence type="ECO:0000256" key="7">
    <source>
        <dbReference type="ARBA" id="ARBA00023033"/>
    </source>
</evidence>
<dbReference type="InterPro" id="IPR001128">
    <property type="entry name" value="Cyt_P450"/>
</dbReference>
<evidence type="ECO:0000256" key="9">
    <source>
        <dbReference type="RuleBase" id="RU000461"/>
    </source>
</evidence>
<dbReference type="PRINTS" id="PR00385">
    <property type="entry name" value="P450"/>
</dbReference>
<protein>
    <recommendedName>
        <fullName evidence="12">Cytochrome P450 monooxygenase pc-2</fullName>
    </recommendedName>
</protein>
<name>Q5KK19_CRYD1</name>
<accession>Q5KK19</accession>
<dbReference type="InterPro" id="IPR017972">
    <property type="entry name" value="Cyt_P450_CS"/>
</dbReference>
<evidence type="ECO:0000256" key="2">
    <source>
        <dbReference type="ARBA" id="ARBA00010617"/>
    </source>
</evidence>
<dbReference type="AlphaFoldDB" id="Q5KK19"/>
<dbReference type="HOGENOM" id="CLU_001570_27_0_1"/>
<keyword evidence="5 9" id="KW-0560">Oxidoreductase</keyword>
<dbReference type="PROSITE" id="PS00086">
    <property type="entry name" value="CYTOCHROME_P450"/>
    <property type="match status" value="1"/>
</dbReference>
<keyword evidence="3 8" id="KW-0349">Heme</keyword>
<dbReference type="PaxDb" id="214684-Q5KK19"/>
<dbReference type="GO" id="GO:0016705">
    <property type="term" value="F:oxidoreductase activity, acting on paired donors, with incorporation or reduction of molecular oxygen"/>
    <property type="evidence" value="ECO:0007669"/>
    <property type="project" value="InterPro"/>
</dbReference>
<dbReference type="GO" id="GO:0020037">
    <property type="term" value="F:heme binding"/>
    <property type="evidence" value="ECO:0007669"/>
    <property type="project" value="InterPro"/>
</dbReference>
<dbReference type="SUPFAM" id="SSF48264">
    <property type="entry name" value="Cytochrome P450"/>
    <property type="match status" value="1"/>
</dbReference>
<evidence type="ECO:0000313" key="10">
    <source>
        <dbReference type="EMBL" id="AAW42401.1"/>
    </source>
</evidence>
<proteinExistence type="inferred from homology"/>
<dbReference type="VEuPathDB" id="FungiDB:CNC04570"/>
<keyword evidence="7 9" id="KW-0503">Monooxygenase</keyword>
<dbReference type="OMA" id="DWLFVLQ"/>
<dbReference type="InParanoid" id="Q5KK19"/>
<keyword evidence="6 8" id="KW-0408">Iron</keyword>
<keyword evidence="4 8" id="KW-0479">Metal-binding</keyword>
<evidence type="ECO:0000256" key="6">
    <source>
        <dbReference type="ARBA" id="ARBA00023004"/>
    </source>
</evidence>
<evidence type="ECO:0000256" key="3">
    <source>
        <dbReference type="ARBA" id="ARBA00022617"/>
    </source>
</evidence>
<feature type="binding site" description="axial binding residue" evidence="8">
    <location>
        <position position="483"/>
    </location>
    <ligand>
        <name>heme</name>
        <dbReference type="ChEBI" id="CHEBI:30413"/>
    </ligand>
    <ligandPart>
        <name>Fe</name>
        <dbReference type="ChEBI" id="CHEBI:18248"/>
    </ligandPart>
</feature>